<comment type="caution">
    <text evidence="11">The sequence shown here is derived from an EMBL/GenBank/DDBJ whole genome shotgun (WGS) entry which is preliminary data.</text>
</comment>
<name>A0ABV2J0Z5_9HYPH</name>
<protein>
    <recommendedName>
        <fullName evidence="7 9">Uroporphyrinogen-III synthase</fullName>
        <ecNumber evidence="3 9">4.2.1.75</ecNumber>
    </recommendedName>
</protein>
<comment type="function">
    <text evidence="6 9">Catalyzes cyclization of the linear tetrapyrrole, hydroxymethylbilane, to the macrocyclic uroporphyrinogen III.</text>
</comment>
<gene>
    <name evidence="11" type="ORF">ABID16_002759</name>
</gene>
<comment type="pathway">
    <text evidence="1 9">Porphyrin-containing compound metabolism; protoporphyrin-IX biosynthesis; coproporphyrinogen-III from 5-aminolevulinate: step 3/4.</text>
</comment>
<dbReference type="Pfam" id="PF02602">
    <property type="entry name" value="HEM4"/>
    <property type="match status" value="1"/>
</dbReference>
<accession>A0ABV2J0Z5</accession>
<evidence type="ECO:0000256" key="2">
    <source>
        <dbReference type="ARBA" id="ARBA00008133"/>
    </source>
</evidence>
<evidence type="ECO:0000313" key="11">
    <source>
        <dbReference type="EMBL" id="MET3614422.1"/>
    </source>
</evidence>
<keyword evidence="5 9" id="KW-0627">Porphyrin biosynthesis</keyword>
<feature type="domain" description="Tetrapyrrole biosynthesis uroporphyrinogen III synthase" evidence="10">
    <location>
        <begin position="16"/>
        <end position="230"/>
    </location>
</feature>
<keyword evidence="4 9" id="KW-0456">Lyase</keyword>
<organism evidence="11 12">
    <name type="scientific">Rhizobium aquaticum</name>
    <dbReference type="NCBI Taxonomy" id="1549636"/>
    <lineage>
        <taxon>Bacteria</taxon>
        <taxon>Pseudomonadati</taxon>
        <taxon>Pseudomonadota</taxon>
        <taxon>Alphaproteobacteria</taxon>
        <taxon>Hyphomicrobiales</taxon>
        <taxon>Rhizobiaceae</taxon>
        <taxon>Rhizobium/Agrobacterium group</taxon>
        <taxon>Rhizobium</taxon>
    </lineage>
</organism>
<dbReference type="Gene3D" id="3.40.50.10090">
    <property type="match status" value="2"/>
</dbReference>
<evidence type="ECO:0000256" key="9">
    <source>
        <dbReference type="RuleBase" id="RU366031"/>
    </source>
</evidence>
<dbReference type="Proteomes" id="UP001549047">
    <property type="component" value="Unassembled WGS sequence"/>
</dbReference>
<evidence type="ECO:0000256" key="6">
    <source>
        <dbReference type="ARBA" id="ARBA00037589"/>
    </source>
</evidence>
<evidence type="ECO:0000256" key="7">
    <source>
        <dbReference type="ARBA" id="ARBA00040167"/>
    </source>
</evidence>
<dbReference type="InterPro" id="IPR003754">
    <property type="entry name" value="4pyrrol_synth_uPrphyn_synth"/>
</dbReference>
<evidence type="ECO:0000256" key="4">
    <source>
        <dbReference type="ARBA" id="ARBA00023239"/>
    </source>
</evidence>
<dbReference type="InterPro" id="IPR036108">
    <property type="entry name" value="4pyrrol_syn_uPrphyn_synt_sf"/>
</dbReference>
<reference evidence="11 12" key="1">
    <citation type="submission" date="2024-06" db="EMBL/GenBank/DDBJ databases">
        <title>Genomic Encyclopedia of Type Strains, Phase IV (KMG-IV): sequencing the most valuable type-strain genomes for metagenomic binning, comparative biology and taxonomic classification.</title>
        <authorList>
            <person name="Goeker M."/>
        </authorList>
    </citation>
    <scope>NUCLEOTIDE SEQUENCE [LARGE SCALE GENOMIC DNA]</scope>
    <source>
        <strain evidence="11 12">DSM 29780</strain>
    </source>
</reference>
<dbReference type="SUPFAM" id="SSF69618">
    <property type="entry name" value="HemD-like"/>
    <property type="match status" value="1"/>
</dbReference>
<evidence type="ECO:0000256" key="8">
    <source>
        <dbReference type="ARBA" id="ARBA00048617"/>
    </source>
</evidence>
<evidence type="ECO:0000256" key="3">
    <source>
        <dbReference type="ARBA" id="ARBA00013109"/>
    </source>
</evidence>
<proteinExistence type="inferred from homology"/>
<evidence type="ECO:0000256" key="1">
    <source>
        <dbReference type="ARBA" id="ARBA00004772"/>
    </source>
</evidence>
<comment type="catalytic activity">
    <reaction evidence="8 9">
        <text>hydroxymethylbilane = uroporphyrinogen III + H2O</text>
        <dbReference type="Rhea" id="RHEA:18965"/>
        <dbReference type="ChEBI" id="CHEBI:15377"/>
        <dbReference type="ChEBI" id="CHEBI:57308"/>
        <dbReference type="ChEBI" id="CHEBI:57845"/>
        <dbReference type="EC" id="4.2.1.75"/>
    </reaction>
</comment>
<dbReference type="PANTHER" id="PTHR38042:SF1">
    <property type="entry name" value="UROPORPHYRINOGEN-III SYNTHASE, CHLOROPLASTIC"/>
    <property type="match status" value="1"/>
</dbReference>
<keyword evidence="12" id="KW-1185">Reference proteome</keyword>
<evidence type="ECO:0000313" key="12">
    <source>
        <dbReference type="Proteomes" id="UP001549047"/>
    </source>
</evidence>
<dbReference type="EMBL" id="JBEPMB010000004">
    <property type="protein sequence ID" value="MET3614422.1"/>
    <property type="molecule type" value="Genomic_DNA"/>
</dbReference>
<evidence type="ECO:0000256" key="5">
    <source>
        <dbReference type="ARBA" id="ARBA00023244"/>
    </source>
</evidence>
<dbReference type="InterPro" id="IPR039793">
    <property type="entry name" value="UROS/Hem4"/>
</dbReference>
<dbReference type="NCBIfam" id="NF006621">
    <property type="entry name" value="PRK09189.1"/>
    <property type="match status" value="1"/>
</dbReference>
<dbReference type="PANTHER" id="PTHR38042">
    <property type="entry name" value="UROPORPHYRINOGEN-III SYNTHASE, CHLOROPLASTIC"/>
    <property type="match status" value="1"/>
</dbReference>
<dbReference type="GO" id="GO:0004852">
    <property type="term" value="F:uroporphyrinogen-III synthase activity"/>
    <property type="evidence" value="ECO:0007669"/>
    <property type="project" value="UniProtKB-EC"/>
</dbReference>
<comment type="similarity">
    <text evidence="2 9">Belongs to the uroporphyrinogen-III synthase family.</text>
</comment>
<sequence length="233" mass="25032">MRVLVTRPEASAVRTGERLKALGHEPIFLALFAAVHDPEGVARAHTCGEVAAVLATSAEAIRALGSAGELAGKPLFAVGKTTAKVAADAGFSHVEAADGDGAALAAVLRERFPGETKPALLYLAGEPRSPRLEQELAAARFPVKVIVCYRMRPVNVTGDILQAAFEQRPEAVLLYSAETARRFFELSESFLKERQDIHFLCLSPAIAEAVPAAMRGQARYAVRPDERSLFELL</sequence>
<dbReference type="RefSeq" id="WP_354556931.1">
    <property type="nucleotide sequence ID" value="NZ_JBEPMB010000004.1"/>
</dbReference>
<dbReference type="CDD" id="cd06578">
    <property type="entry name" value="HemD"/>
    <property type="match status" value="1"/>
</dbReference>
<dbReference type="EC" id="4.2.1.75" evidence="3 9"/>
<evidence type="ECO:0000259" key="10">
    <source>
        <dbReference type="Pfam" id="PF02602"/>
    </source>
</evidence>